<gene>
    <name evidence="4" type="ORF">GCM10008179_03980</name>
</gene>
<dbReference type="Proteomes" id="UP001143372">
    <property type="component" value="Unassembled WGS sequence"/>
</dbReference>
<dbReference type="SUPFAM" id="SSF51735">
    <property type="entry name" value="NAD(P)-binding Rossmann-fold domains"/>
    <property type="match status" value="1"/>
</dbReference>
<dbReference type="SMART" id="SM00822">
    <property type="entry name" value="PKS_KR"/>
    <property type="match status" value="1"/>
</dbReference>
<comment type="caution">
    <text evidence="4">The sequence shown here is derived from an EMBL/GenBank/DDBJ whole genome shotgun (WGS) entry which is preliminary data.</text>
</comment>
<dbReference type="PRINTS" id="PR00080">
    <property type="entry name" value="SDRFAMILY"/>
</dbReference>
<dbReference type="AlphaFoldDB" id="A0A9W6MUK3"/>
<keyword evidence="5" id="KW-1185">Reference proteome</keyword>
<reference evidence="4" key="2">
    <citation type="submission" date="2023-01" db="EMBL/GenBank/DDBJ databases">
        <authorList>
            <person name="Sun Q."/>
            <person name="Evtushenko L."/>
        </authorList>
    </citation>
    <scope>NUCLEOTIDE SEQUENCE</scope>
    <source>
        <strain evidence="4">VKM B-2347</strain>
    </source>
</reference>
<dbReference type="InterPro" id="IPR036291">
    <property type="entry name" value="NAD(P)-bd_dom_sf"/>
</dbReference>
<evidence type="ECO:0000259" key="3">
    <source>
        <dbReference type="SMART" id="SM00822"/>
    </source>
</evidence>
<dbReference type="FunFam" id="3.40.50.720:FF:000084">
    <property type="entry name" value="Short-chain dehydrogenase reductase"/>
    <property type="match status" value="1"/>
</dbReference>
<proteinExistence type="inferred from homology"/>
<dbReference type="NCBIfam" id="NF005559">
    <property type="entry name" value="PRK07231.1"/>
    <property type="match status" value="1"/>
</dbReference>
<dbReference type="EMBL" id="BSFI01000002">
    <property type="protein sequence ID" value="GLK66760.1"/>
    <property type="molecule type" value="Genomic_DNA"/>
</dbReference>
<accession>A0A9W6MUK3</accession>
<dbReference type="InterPro" id="IPR057326">
    <property type="entry name" value="KR_dom"/>
</dbReference>
<name>A0A9W6MUK3_9HYPH</name>
<dbReference type="Pfam" id="PF13561">
    <property type="entry name" value="adh_short_C2"/>
    <property type="match status" value="1"/>
</dbReference>
<reference evidence="4" key="1">
    <citation type="journal article" date="2014" name="Int. J. Syst. Evol. Microbiol.">
        <title>Complete genome sequence of Corynebacterium casei LMG S-19264T (=DSM 44701T), isolated from a smear-ripened cheese.</title>
        <authorList>
            <consortium name="US DOE Joint Genome Institute (JGI-PGF)"/>
            <person name="Walter F."/>
            <person name="Albersmeier A."/>
            <person name="Kalinowski J."/>
            <person name="Ruckert C."/>
        </authorList>
    </citation>
    <scope>NUCLEOTIDE SEQUENCE</scope>
    <source>
        <strain evidence="4">VKM B-2347</strain>
    </source>
</reference>
<evidence type="ECO:0000313" key="4">
    <source>
        <dbReference type="EMBL" id="GLK66760.1"/>
    </source>
</evidence>
<keyword evidence="2" id="KW-0560">Oxidoreductase</keyword>
<dbReference type="PANTHER" id="PTHR43639:SF1">
    <property type="entry name" value="SHORT-CHAIN DEHYDROGENASE_REDUCTASE FAMILY PROTEIN"/>
    <property type="match status" value="1"/>
</dbReference>
<dbReference type="PRINTS" id="PR00081">
    <property type="entry name" value="GDHRDH"/>
</dbReference>
<dbReference type="InterPro" id="IPR002347">
    <property type="entry name" value="SDR_fam"/>
</dbReference>
<evidence type="ECO:0000256" key="2">
    <source>
        <dbReference type="ARBA" id="ARBA00023002"/>
    </source>
</evidence>
<dbReference type="InterPro" id="IPR020904">
    <property type="entry name" value="Sc_DH/Rdtase_CS"/>
</dbReference>
<evidence type="ECO:0000256" key="1">
    <source>
        <dbReference type="ARBA" id="ARBA00006484"/>
    </source>
</evidence>
<dbReference type="RefSeq" id="WP_271167021.1">
    <property type="nucleotide sequence ID" value="NZ_BSFI01000002.1"/>
</dbReference>
<evidence type="ECO:0000313" key="5">
    <source>
        <dbReference type="Proteomes" id="UP001143372"/>
    </source>
</evidence>
<protein>
    <submittedName>
        <fullName evidence="4">Oxidoreductase</fullName>
    </submittedName>
</protein>
<dbReference type="PANTHER" id="PTHR43639">
    <property type="entry name" value="OXIDOREDUCTASE, SHORT-CHAIN DEHYDROGENASE/REDUCTASE FAMILY (AFU_ORTHOLOGUE AFUA_5G02870)"/>
    <property type="match status" value="1"/>
</dbReference>
<dbReference type="GO" id="GO:0016491">
    <property type="term" value="F:oxidoreductase activity"/>
    <property type="evidence" value="ECO:0007669"/>
    <property type="project" value="UniProtKB-KW"/>
</dbReference>
<comment type="similarity">
    <text evidence="1">Belongs to the short-chain dehydrogenases/reductases (SDR) family.</text>
</comment>
<dbReference type="Gene3D" id="3.40.50.720">
    <property type="entry name" value="NAD(P)-binding Rossmann-like Domain"/>
    <property type="match status" value="1"/>
</dbReference>
<dbReference type="PROSITE" id="PS00061">
    <property type="entry name" value="ADH_SHORT"/>
    <property type="match status" value="1"/>
</dbReference>
<feature type="domain" description="Ketoreductase" evidence="3">
    <location>
        <begin position="7"/>
        <end position="186"/>
    </location>
</feature>
<sequence length="249" mass="25576">MGKLEGKVAVVTGASKGIGAGIAKALAAEGASVVVNYASSREGAERVVSEIASKGGKAVAVHGDVAVAADVKRIFAETKSAFGRLDVLVNNAGVYKFGSLEEFAEEEFHRQYNINVLGTILSAQEALKHFGPEGGNIINISSVVGSNPAPNSVIYSSTKGAVDNITVSLSRELGARNIRVNAIAPGATESEGFTAVGIAGTDFEKTIISATPLGRLGRPDDIGKIAVFLASDESSWLTGEIVSASGGWR</sequence>
<organism evidence="4 5">
    <name type="scientific">Hansschlegelia plantiphila</name>
    <dbReference type="NCBI Taxonomy" id="374655"/>
    <lineage>
        <taxon>Bacteria</taxon>
        <taxon>Pseudomonadati</taxon>
        <taxon>Pseudomonadota</taxon>
        <taxon>Alphaproteobacteria</taxon>
        <taxon>Hyphomicrobiales</taxon>
        <taxon>Methylopilaceae</taxon>
        <taxon>Hansschlegelia</taxon>
    </lineage>
</organism>